<dbReference type="PANTHER" id="PTHR11439:SF483">
    <property type="entry name" value="PEPTIDE SYNTHASE GLIP-LIKE, PUTATIVE (AFU_ORTHOLOGUE AFUA_3G12920)-RELATED"/>
    <property type="match status" value="1"/>
</dbReference>
<feature type="region of interest" description="Disordered" evidence="1">
    <location>
        <begin position="353"/>
        <end position="382"/>
    </location>
</feature>
<reference evidence="3 4" key="1">
    <citation type="submission" date="2016-02" db="EMBL/GenBank/DDBJ databases">
        <title>Genome analysis of coral dinoflagellate symbionts highlights evolutionary adaptations to a symbiotic lifestyle.</title>
        <authorList>
            <person name="Aranda M."/>
            <person name="Li Y."/>
            <person name="Liew Y.J."/>
            <person name="Baumgarten S."/>
            <person name="Simakov O."/>
            <person name="Wilson M."/>
            <person name="Piel J."/>
            <person name="Ashoor H."/>
            <person name="Bougouffa S."/>
            <person name="Bajic V.B."/>
            <person name="Ryu T."/>
            <person name="Ravasi T."/>
            <person name="Bayer T."/>
            <person name="Micklem G."/>
            <person name="Kim H."/>
            <person name="Bhak J."/>
            <person name="Lajeunesse T.C."/>
            <person name="Voolstra C.R."/>
        </authorList>
    </citation>
    <scope>NUCLEOTIDE SEQUENCE [LARGE SCALE GENOMIC DNA]</scope>
    <source>
        <strain evidence="3 4">CCMP2467</strain>
    </source>
</reference>
<evidence type="ECO:0000313" key="3">
    <source>
        <dbReference type="EMBL" id="OLQ10337.1"/>
    </source>
</evidence>
<keyword evidence="4" id="KW-1185">Reference proteome</keyword>
<evidence type="ECO:0000259" key="2">
    <source>
        <dbReference type="Pfam" id="PF07727"/>
    </source>
</evidence>
<dbReference type="OrthoDB" id="447404at2759"/>
<dbReference type="PANTHER" id="PTHR11439">
    <property type="entry name" value="GAG-POL-RELATED RETROTRANSPOSON"/>
    <property type="match status" value="1"/>
</dbReference>
<organism evidence="3 4">
    <name type="scientific">Symbiodinium microadriaticum</name>
    <name type="common">Dinoflagellate</name>
    <name type="synonym">Zooxanthella microadriatica</name>
    <dbReference type="NCBI Taxonomy" id="2951"/>
    <lineage>
        <taxon>Eukaryota</taxon>
        <taxon>Sar</taxon>
        <taxon>Alveolata</taxon>
        <taxon>Dinophyceae</taxon>
        <taxon>Suessiales</taxon>
        <taxon>Symbiodiniaceae</taxon>
        <taxon>Symbiodinium</taxon>
    </lineage>
</organism>
<dbReference type="Pfam" id="PF07727">
    <property type="entry name" value="RVT_2"/>
    <property type="match status" value="1"/>
</dbReference>
<dbReference type="SUPFAM" id="SSF56672">
    <property type="entry name" value="DNA/RNA polymerases"/>
    <property type="match status" value="1"/>
</dbReference>
<evidence type="ECO:0000256" key="1">
    <source>
        <dbReference type="SAM" id="MobiDB-lite"/>
    </source>
</evidence>
<evidence type="ECO:0000313" key="4">
    <source>
        <dbReference type="Proteomes" id="UP000186817"/>
    </source>
</evidence>
<dbReference type="InterPro" id="IPR043502">
    <property type="entry name" value="DNA/RNA_pol_sf"/>
</dbReference>
<dbReference type="AlphaFoldDB" id="A0A1Q9ESD2"/>
<gene>
    <name evidence="3" type="primary">GIP</name>
    <name evidence="3" type="ORF">AK812_SmicGene5927</name>
</gene>
<sequence>MLAIEGMSFFEALDARALVSMVGGIDLDKGWEYLKSVNLSRAKRKRLFHSDCWFVQWNDAGRGKAYDPLTHLAEFGEVLCLNPQADASFNLEQRKGAFRCLLWAAAKGKIGGIMGSFSKRLWTSACEAVNPRRIGLVLQPLLLWTINSLSRSSPTPCAFSVEAKAFQTGSIGVDSPTRAWEGFSKLFGMAKVEVVEEDDSPHLQAISASLLDEWRRIEDHVELPEFEAFQDAPARRHRLIYAYTEAHRLSEGAPTNWQEIPPLIANQPLPEDSFSVIPAALWIFRDRDWQEDPELEYFDDQDRAHPLARVLQGSMTILPAVGDIIAMFEFLEYATGVRWFMVLRRVSVGTDGPANARDDDELRDLNRDPETDDDDEGPENPGSSFLHQFTIHGFGSRSITTLGFAMFQRDFAATAKSIEFRQRQCDFSHEASQKVVWTVKPPEAGSDSFFKRKARIVACGNFEAATDEQVFASGTTVEVLRLSLTSCAQRRWSAGAADIRTAFLLAPVPTGVNHAVYPPTILQALEITSEGEVWQINKALYGFRESPRYWCDYRNLVLQAFEFAYQGETYKLRQGRLESNLWIVYRKDQPESSLEGYVLVYVDDLLFMAPQSLATALHKALAEMWEISNLEFASKEPLRFLGVEIGACEGGFWLCQSSYIDELLRSHNIPSSSKAKIPAPREWLNVDPDDQQENPSTADVRLAQRYVGELLWLSQRVRPDLQFTVAIAASLALHQPKRVAAIAMRTLAYLQSTRFYRLRCVPTTESGADLVAYSDASYAPTGGKSHGCAAVFFNDVAICWRSSRQPFTTLSTAESELVAASEAALMLISTQALLTDVLPEQEARLSLRVDNKAAVSISSEGMGSWRTRHLKIRYHWLREKFSDGSIGITFVPGTFQRADIGNKPLPGDRLKELMIQWGFVGPDDEPPCAAVDAPGEDPNQEPPRDETMQLKAISAWLCALTAASWLGVGESVKLDDETMCPVVWEQSQGSMKVDYSFELYACIILVIVGWELVRRGLSKQLPVSSELTLVLLEYRLRLRPQPQQ</sequence>
<dbReference type="CDD" id="cd09272">
    <property type="entry name" value="RNase_HI_RT_Ty1"/>
    <property type="match status" value="1"/>
</dbReference>
<proteinExistence type="predicted"/>
<comment type="caution">
    <text evidence="3">The sequence shown here is derived from an EMBL/GenBank/DDBJ whole genome shotgun (WGS) entry which is preliminary data.</text>
</comment>
<feature type="domain" description="Reverse transcriptase Ty1/copia-type" evidence="2">
    <location>
        <begin position="449"/>
        <end position="678"/>
    </location>
</feature>
<dbReference type="InterPro" id="IPR013103">
    <property type="entry name" value="RVT_2"/>
</dbReference>
<protein>
    <submittedName>
        <fullName evidence="3">Copia protein</fullName>
    </submittedName>
</protein>
<dbReference type="EMBL" id="LSRX01000080">
    <property type="protein sequence ID" value="OLQ10337.1"/>
    <property type="molecule type" value="Genomic_DNA"/>
</dbReference>
<accession>A0A1Q9ESD2</accession>
<name>A0A1Q9ESD2_SYMMI</name>
<dbReference type="Proteomes" id="UP000186817">
    <property type="component" value="Unassembled WGS sequence"/>
</dbReference>